<evidence type="ECO:0000313" key="2">
    <source>
        <dbReference type="Proteomes" id="UP000502136"/>
    </source>
</evidence>
<evidence type="ECO:0000313" key="1">
    <source>
        <dbReference type="EMBL" id="QJC52932.1"/>
    </source>
</evidence>
<dbReference type="Proteomes" id="UP000502136">
    <property type="component" value="Chromosome"/>
</dbReference>
<keyword evidence="2" id="KW-1185">Reference proteome</keyword>
<dbReference type="KEGG" id="palr:HGI30_16060"/>
<gene>
    <name evidence="1" type="ORF">HGI30_16060</name>
</gene>
<dbReference type="EMBL" id="CP051428">
    <property type="protein sequence ID" value="QJC52932.1"/>
    <property type="molecule type" value="Genomic_DNA"/>
</dbReference>
<protein>
    <submittedName>
        <fullName evidence="1">Uncharacterized protein</fullName>
    </submittedName>
</protein>
<dbReference type="RefSeq" id="WP_168908481.1">
    <property type="nucleotide sequence ID" value="NZ_CP051428.1"/>
</dbReference>
<proteinExistence type="predicted"/>
<accession>A0A6H2GZV6</accession>
<sequence length="68" mass="7461">MDSMDEIAAAWEGDGALPALRLLDLANMVRTMVAYVNQRKCSALEKKLIAANLSILLEQPEEGEKENA</sequence>
<dbReference type="AlphaFoldDB" id="A0A6H2GZV6"/>
<reference evidence="1 2" key="1">
    <citation type="submission" date="2020-04" db="EMBL/GenBank/DDBJ databases">
        <title>Novel Paenibacillus strain UniB2 isolated from commercial digestive syrup.</title>
        <authorList>
            <person name="Thorat V."/>
            <person name="Kirdat K."/>
            <person name="Tiwarekar B."/>
            <person name="Yadav A."/>
        </authorList>
    </citation>
    <scope>NUCLEOTIDE SEQUENCE [LARGE SCALE GENOMIC DNA]</scope>
    <source>
        <strain evidence="1 2">UniB2</strain>
    </source>
</reference>
<name>A0A6H2GZV6_9BACL</name>
<organism evidence="1 2">
    <name type="scientific">Paenibacillus albicereus</name>
    <dbReference type="NCBI Taxonomy" id="2726185"/>
    <lineage>
        <taxon>Bacteria</taxon>
        <taxon>Bacillati</taxon>
        <taxon>Bacillota</taxon>
        <taxon>Bacilli</taxon>
        <taxon>Bacillales</taxon>
        <taxon>Paenibacillaceae</taxon>
        <taxon>Paenibacillus</taxon>
    </lineage>
</organism>